<dbReference type="PANTHER" id="PTHR42693:SF33">
    <property type="entry name" value="ARYLSULFATASE"/>
    <property type="match status" value="1"/>
</dbReference>
<dbReference type="GO" id="GO:0016740">
    <property type="term" value="F:transferase activity"/>
    <property type="evidence" value="ECO:0007669"/>
    <property type="project" value="UniProtKB-KW"/>
</dbReference>
<protein>
    <submittedName>
        <fullName evidence="4">Sulfatase-like hydrolase/transferase</fullName>
    </submittedName>
</protein>
<dbReference type="InterPro" id="IPR000917">
    <property type="entry name" value="Sulfatase_N"/>
</dbReference>
<dbReference type="AlphaFoldDB" id="A0A6P1M6G1"/>
<dbReference type="RefSeq" id="WP_160629566.1">
    <property type="nucleotide sequence ID" value="NZ_CP047593.1"/>
</dbReference>
<dbReference type="PROSITE" id="PS51257">
    <property type="entry name" value="PROKAR_LIPOPROTEIN"/>
    <property type="match status" value="1"/>
</dbReference>
<accession>A0A6P1M6G1</accession>
<proteinExistence type="inferred from homology"/>
<name>A0A6P1M6G1_9BACT</name>
<dbReference type="EMBL" id="CP047593">
    <property type="protein sequence ID" value="QHI70389.1"/>
    <property type="molecule type" value="Genomic_DNA"/>
</dbReference>
<dbReference type="PANTHER" id="PTHR42693">
    <property type="entry name" value="ARYLSULFATASE FAMILY MEMBER"/>
    <property type="match status" value="1"/>
</dbReference>
<keyword evidence="5" id="KW-1185">Reference proteome</keyword>
<reference evidence="4 5" key="1">
    <citation type="submission" date="2020-01" db="EMBL/GenBank/DDBJ databases">
        <title>Ponticoccus aerotolerans gen. nov., sp. nov., an anaerobic bacterium and proposal of Ponticoccusceae fam. nov., Ponticoccusles ord. nov. and Ponticoccuse classis nov. in the phylum Kiritimatiellaeota.</title>
        <authorList>
            <person name="Zhou L.Y."/>
            <person name="Du Z.J."/>
        </authorList>
    </citation>
    <scope>NUCLEOTIDE SEQUENCE [LARGE SCALE GENOMIC DNA]</scope>
    <source>
        <strain evidence="4 5">S-5007</strain>
    </source>
</reference>
<dbReference type="KEGG" id="taer:GT409_13370"/>
<dbReference type="InterPro" id="IPR017850">
    <property type="entry name" value="Alkaline_phosphatase_core_sf"/>
</dbReference>
<comment type="similarity">
    <text evidence="1">Belongs to the sulfatase family.</text>
</comment>
<keyword evidence="4" id="KW-0808">Transferase</keyword>
<dbReference type="SUPFAM" id="SSF53649">
    <property type="entry name" value="Alkaline phosphatase-like"/>
    <property type="match status" value="1"/>
</dbReference>
<evidence type="ECO:0000259" key="3">
    <source>
        <dbReference type="Pfam" id="PF00884"/>
    </source>
</evidence>
<dbReference type="InterPro" id="IPR050738">
    <property type="entry name" value="Sulfatase"/>
</dbReference>
<feature type="compositionally biased region" description="Polar residues" evidence="2">
    <location>
        <begin position="502"/>
        <end position="515"/>
    </location>
</feature>
<evidence type="ECO:0000256" key="1">
    <source>
        <dbReference type="ARBA" id="ARBA00008779"/>
    </source>
</evidence>
<evidence type="ECO:0000256" key="2">
    <source>
        <dbReference type="SAM" id="MobiDB-lite"/>
    </source>
</evidence>
<gene>
    <name evidence="4" type="ORF">GT409_13370</name>
</gene>
<dbReference type="GO" id="GO:0004065">
    <property type="term" value="F:arylsulfatase activity"/>
    <property type="evidence" value="ECO:0007669"/>
    <property type="project" value="TreeGrafter"/>
</dbReference>
<sequence>MKRRDFIGIGSIAGVACAAKRTNTFGFSTGGNDERPDVLLIMPDQMRGDCLSALSHPVVRTPTLNKLASEGALFERAYATVPSCIPARYAMLTGLSPQSSGVVGFAAKTITTPTLPDVLASHGYSTVLVGRNMHQKKESGTCGYQKNILGSTYVSNDEYDRFLRREAPESGGIRKLIRSSGNDVNLWLASSWPLNDDLHPTTWTVARSKDVIRNESPDKPLFLTTSFYSPHPPLFSPKKYFNRHMASILPGPARGDWVDWDAVPSEGTPPYTRIWFSGERCRRAQAGYFGLIEQIDTEIDSLIRQFKERSEKAGRPWVIVFTSDHGEMLFDHGYFRKCEPYQGAANIPFIIAASPEMGLEHGLRNRQPVCLEDIMPTVLALAGVRAPSCVDGTNLVPVLRGKRQNIREVLHFEHARCYSDEQEFHALTDGRYKYIWRPATGREQLFDLDHDPSEINDLSLADSSTEQLEMWRKRLIKRLEGRPEGFVQNGELVTGRPYPPLNRTTPLFENEASTR</sequence>
<evidence type="ECO:0000313" key="5">
    <source>
        <dbReference type="Proteomes" id="UP000464954"/>
    </source>
</evidence>
<dbReference type="Proteomes" id="UP000464954">
    <property type="component" value="Chromosome"/>
</dbReference>
<feature type="domain" description="Sulfatase N-terminal" evidence="3">
    <location>
        <begin position="36"/>
        <end position="384"/>
    </location>
</feature>
<feature type="region of interest" description="Disordered" evidence="2">
    <location>
        <begin position="490"/>
        <end position="515"/>
    </location>
</feature>
<evidence type="ECO:0000313" key="4">
    <source>
        <dbReference type="EMBL" id="QHI70389.1"/>
    </source>
</evidence>
<keyword evidence="4" id="KW-0378">Hydrolase</keyword>
<organism evidence="4 5">
    <name type="scientific">Tichowtungia aerotolerans</name>
    <dbReference type="NCBI Taxonomy" id="2697043"/>
    <lineage>
        <taxon>Bacteria</taxon>
        <taxon>Pseudomonadati</taxon>
        <taxon>Kiritimatiellota</taxon>
        <taxon>Tichowtungiia</taxon>
        <taxon>Tichowtungiales</taxon>
        <taxon>Tichowtungiaceae</taxon>
        <taxon>Tichowtungia</taxon>
    </lineage>
</organism>
<dbReference type="Gene3D" id="3.40.720.10">
    <property type="entry name" value="Alkaline Phosphatase, subunit A"/>
    <property type="match status" value="1"/>
</dbReference>
<dbReference type="Pfam" id="PF00884">
    <property type="entry name" value="Sulfatase"/>
    <property type="match status" value="1"/>
</dbReference>